<feature type="non-terminal residue" evidence="2">
    <location>
        <position position="1"/>
    </location>
</feature>
<accession>A0A426U064</accession>
<evidence type="ECO:0000313" key="3">
    <source>
        <dbReference type="Proteomes" id="UP000280307"/>
    </source>
</evidence>
<gene>
    <name evidence="2" type="ORF">EI684_10320</name>
</gene>
<organism evidence="2 3">
    <name type="scientific">Candidatus Viridilinea halotolerans</name>
    <dbReference type="NCBI Taxonomy" id="2491704"/>
    <lineage>
        <taxon>Bacteria</taxon>
        <taxon>Bacillati</taxon>
        <taxon>Chloroflexota</taxon>
        <taxon>Chloroflexia</taxon>
        <taxon>Chloroflexales</taxon>
        <taxon>Chloroflexineae</taxon>
        <taxon>Oscillochloridaceae</taxon>
        <taxon>Candidatus Viridilinea</taxon>
    </lineage>
</organism>
<comment type="caution">
    <text evidence="2">The sequence shown here is derived from an EMBL/GenBank/DDBJ whole genome shotgun (WGS) entry which is preliminary data.</text>
</comment>
<evidence type="ECO:0000256" key="1">
    <source>
        <dbReference type="SAM" id="MobiDB-lite"/>
    </source>
</evidence>
<dbReference type="Proteomes" id="UP000280307">
    <property type="component" value="Unassembled WGS sequence"/>
</dbReference>
<proteinExistence type="predicted"/>
<protein>
    <submittedName>
        <fullName evidence="2">Uncharacterized protein</fullName>
    </submittedName>
</protein>
<dbReference type="AlphaFoldDB" id="A0A426U064"/>
<feature type="compositionally biased region" description="Basic residues" evidence="1">
    <location>
        <begin position="83"/>
        <end position="97"/>
    </location>
</feature>
<feature type="region of interest" description="Disordered" evidence="1">
    <location>
        <begin position="1"/>
        <end position="54"/>
    </location>
</feature>
<feature type="region of interest" description="Disordered" evidence="1">
    <location>
        <begin position="66"/>
        <end position="97"/>
    </location>
</feature>
<dbReference type="EMBL" id="RSAS01000403">
    <property type="protein sequence ID" value="RRR72248.1"/>
    <property type="molecule type" value="Genomic_DNA"/>
</dbReference>
<name>A0A426U064_9CHLR</name>
<evidence type="ECO:0000313" key="2">
    <source>
        <dbReference type="EMBL" id="RRR72248.1"/>
    </source>
</evidence>
<sequence length="97" mass="9727">PGGGRVGTGFPPPPGGGRTGTGFPPPPGGGRVGTGFPPPPGGGRTGTGFPPLPLNWRRSRQTHAFGLGHGVVPGTTPCPNPKATRKLAVRLTPHSKR</sequence>
<reference evidence="2 3" key="1">
    <citation type="submission" date="2018-12" db="EMBL/GenBank/DDBJ databases">
        <title>Genome Sequence of Candidatus Viridilinea halotolerans isolated from saline sulfide-rich spring.</title>
        <authorList>
            <person name="Grouzdev D.S."/>
            <person name="Burganskaya E.I."/>
            <person name="Krutkina M.S."/>
            <person name="Sukhacheva M.V."/>
            <person name="Gorlenko V.M."/>
        </authorList>
    </citation>
    <scope>NUCLEOTIDE SEQUENCE [LARGE SCALE GENOMIC DNA]</scope>
    <source>
        <strain evidence="2">Chok-6</strain>
    </source>
</reference>